<evidence type="ECO:0000259" key="7">
    <source>
        <dbReference type="Pfam" id="PF07980"/>
    </source>
</evidence>
<dbReference type="InterPro" id="IPR033985">
    <property type="entry name" value="SusD-like_N"/>
</dbReference>
<comment type="similarity">
    <text evidence="2">Belongs to the SusD family.</text>
</comment>
<dbReference type="Proteomes" id="UP000810252">
    <property type="component" value="Unassembled WGS sequence"/>
</dbReference>
<dbReference type="SUPFAM" id="SSF48452">
    <property type="entry name" value="TPR-like"/>
    <property type="match status" value="1"/>
</dbReference>
<evidence type="ECO:0000256" key="4">
    <source>
        <dbReference type="ARBA" id="ARBA00023136"/>
    </source>
</evidence>
<dbReference type="InterPro" id="IPR012944">
    <property type="entry name" value="SusD_RagB_dom"/>
</dbReference>
<proteinExistence type="inferred from homology"/>
<protein>
    <submittedName>
        <fullName evidence="9">RagB/SusD family nutrient uptake outer membrane protein</fullName>
    </submittedName>
</protein>
<accession>A0A9D9EJ45</accession>
<dbReference type="Gene3D" id="1.25.40.390">
    <property type="match status" value="1"/>
</dbReference>
<dbReference type="InterPro" id="IPR011990">
    <property type="entry name" value="TPR-like_helical_dom_sf"/>
</dbReference>
<comment type="subcellular location">
    <subcellularLocation>
        <location evidence="1">Cell outer membrane</location>
    </subcellularLocation>
</comment>
<sequence>MEGFIVKKIFIPLLLLVPAALSTSCGEWLDVQPKTSVEEEDLFSREYGFKDALTGFYIKMGKTGLYGQNLTYYYMDMLGGLYESAPDVYDWSTIYAYDGTYQSTVNSIYSDIYNVIANINNFLKFVDQNRQVITTENYYETMKGEALGLRAFLHFDLLRLFGPVYRENPQGDAIPYRLSFDNVATPVLPASEVLDLVIADLLEAEKLLDGHDSEIFDYDNSADPFTEMRQMRMNVWAVRAMLARAYCYKGDDESRELARQYAIDVIECGHFTLSSYDNITVAPILPSEQIFSLYIDDYYQIVDEVFVNASASNILSAYESTVRTWYEGDTDARYRTFRRVSVDGGQYKRVSQKYRQDNYSSSRDTYSGLNSQPLIRLPEMYYIAAECTANPETAASYLDEVISTRTGRYDVTVTTGFDQTDTRLIYGVDTGQTVRTNELMKEYLKEYYGEGQLFFFYKRFGFRVFPNCPVDEMNEARYKMPLPDDEYTFGNNN</sequence>
<dbReference type="Pfam" id="PF14322">
    <property type="entry name" value="SusD-like_3"/>
    <property type="match status" value="1"/>
</dbReference>
<keyword evidence="3 6" id="KW-0732">Signal</keyword>
<evidence type="ECO:0000256" key="1">
    <source>
        <dbReference type="ARBA" id="ARBA00004442"/>
    </source>
</evidence>
<evidence type="ECO:0000259" key="8">
    <source>
        <dbReference type="Pfam" id="PF14322"/>
    </source>
</evidence>
<reference evidence="9" key="2">
    <citation type="journal article" date="2021" name="PeerJ">
        <title>Extensive microbial diversity within the chicken gut microbiome revealed by metagenomics and culture.</title>
        <authorList>
            <person name="Gilroy R."/>
            <person name="Ravi A."/>
            <person name="Getino M."/>
            <person name="Pursley I."/>
            <person name="Horton D.L."/>
            <person name="Alikhan N.F."/>
            <person name="Baker D."/>
            <person name="Gharbi K."/>
            <person name="Hall N."/>
            <person name="Watson M."/>
            <person name="Adriaenssens E.M."/>
            <person name="Foster-Nyarko E."/>
            <person name="Jarju S."/>
            <person name="Secka A."/>
            <person name="Antonio M."/>
            <person name="Oren A."/>
            <person name="Chaudhuri R.R."/>
            <person name="La Ragione R."/>
            <person name="Hildebrand F."/>
            <person name="Pallen M.J."/>
        </authorList>
    </citation>
    <scope>NUCLEOTIDE SEQUENCE</scope>
    <source>
        <strain evidence="9">20514</strain>
    </source>
</reference>
<evidence type="ECO:0000313" key="9">
    <source>
        <dbReference type="EMBL" id="MBO8448474.1"/>
    </source>
</evidence>
<gene>
    <name evidence="9" type="ORF">IAC29_04295</name>
</gene>
<evidence type="ECO:0000256" key="2">
    <source>
        <dbReference type="ARBA" id="ARBA00006275"/>
    </source>
</evidence>
<feature type="chain" id="PRO_5038855416" evidence="6">
    <location>
        <begin position="23"/>
        <end position="493"/>
    </location>
</feature>
<dbReference type="PROSITE" id="PS51257">
    <property type="entry name" value="PROKAR_LIPOPROTEIN"/>
    <property type="match status" value="1"/>
</dbReference>
<evidence type="ECO:0000256" key="5">
    <source>
        <dbReference type="ARBA" id="ARBA00023237"/>
    </source>
</evidence>
<evidence type="ECO:0000256" key="6">
    <source>
        <dbReference type="SAM" id="SignalP"/>
    </source>
</evidence>
<keyword evidence="4" id="KW-0472">Membrane</keyword>
<organism evidence="9 10">
    <name type="scientific">Candidatus Cryptobacteroides merdigallinarum</name>
    <dbReference type="NCBI Taxonomy" id="2840770"/>
    <lineage>
        <taxon>Bacteria</taxon>
        <taxon>Pseudomonadati</taxon>
        <taxon>Bacteroidota</taxon>
        <taxon>Bacteroidia</taxon>
        <taxon>Bacteroidales</taxon>
        <taxon>Candidatus Cryptobacteroides</taxon>
    </lineage>
</organism>
<name>A0A9D9EJ45_9BACT</name>
<dbReference type="EMBL" id="JADIMQ010000061">
    <property type="protein sequence ID" value="MBO8448474.1"/>
    <property type="molecule type" value="Genomic_DNA"/>
</dbReference>
<reference evidence="9" key="1">
    <citation type="submission" date="2020-10" db="EMBL/GenBank/DDBJ databases">
        <authorList>
            <person name="Gilroy R."/>
        </authorList>
    </citation>
    <scope>NUCLEOTIDE SEQUENCE</scope>
    <source>
        <strain evidence="9">20514</strain>
    </source>
</reference>
<evidence type="ECO:0000256" key="3">
    <source>
        <dbReference type="ARBA" id="ARBA00022729"/>
    </source>
</evidence>
<feature type="signal peptide" evidence="6">
    <location>
        <begin position="1"/>
        <end position="22"/>
    </location>
</feature>
<dbReference type="AlphaFoldDB" id="A0A9D9EJ45"/>
<feature type="domain" description="SusD-like N-terminal" evidence="8">
    <location>
        <begin position="27"/>
        <end position="210"/>
    </location>
</feature>
<dbReference type="Pfam" id="PF07980">
    <property type="entry name" value="SusD_RagB"/>
    <property type="match status" value="1"/>
</dbReference>
<feature type="domain" description="RagB/SusD" evidence="7">
    <location>
        <begin position="347"/>
        <end position="479"/>
    </location>
</feature>
<comment type="caution">
    <text evidence="9">The sequence shown here is derived from an EMBL/GenBank/DDBJ whole genome shotgun (WGS) entry which is preliminary data.</text>
</comment>
<keyword evidence="5" id="KW-0998">Cell outer membrane</keyword>
<dbReference type="GO" id="GO:0009279">
    <property type="term" value="C:cell outer membrane"/>
    <property type="evidence" value="ECO:0007669"/>
    <property type="project" value="UniProtKB-SubCell"/>
</dbReference>
<evidence type="ECO:0000313" key="10">
    <source>
        <dbReference type="Proteomes" id="UP000810252"/>
    </source>
</evidence>